<comment type="similarity">
    <text evidence="1">Belongs to the LysR transcriptional regulatory family.</text>
</comment>
<sequence length="288" mass="32810">MEIRQLQTFKAVAELNSFTKAAQTLQYSQASITSHIQQLEDEIGLPLFDRLGKQIQLTMVGQELYLYAMELLAVYSKIQHISSHDQTIKGEIRIGASETVTVYKLGSVLSEYKKNYPGVTFSLINDDCLPLRERLHSGEIDIAITLEPKVNDPHLITEVWSEEPLVFVGERNHSLKTIDEANGKCFIFSPKKCALRQFFEGYLVGKGISTHNHLEFTSMEAIKQCVISGLGISMLPSLSAKDLLQDKKMKVFKSSFENPMFYAQVSYHKNKWLSKAHRKFIEMILEDR</sequence>
<protein>
    <submittedName>
        <fullName evidence="6">LysR family transcriptional regulator</fullName>
    </submittedName>
</protein>
<dbReference type="EMBL" id="JBJHQH010000046">
    <property type="protein sequence ID" value="MFK9095412.1"/>
    <property type="molecule type" value="Genomic_DNA"/>
</dbReference>
<feature type="domain" description="HTH lysR-type" evidence="5">
    <location>
        <begin position="1"/>
        <end position="58"/>
    </location>
</feature>
<evidence type="ECO:0000313" key="6">
    <source>
        <dbReference type="EMBL" id="MFK9095412.1"/>
    </source>
</evidence>
<dbReference type="PROSITE" id="PS50931">
    <property type="entry name" value="HTH_LYSR"/>
    <property type="match status" value="1"/>
</dbReference>
<dbReference type="PANTHER" id="PTHR30126">
    <property type="entry name" value="HTH-TYPE TRANSCRIPTIONAL REGULATOR"/>
    <property type="match status" value="1"/>
</dbReference>
<evidence type="ECO:0000256" key="1">
    <source>
        <dbReference type="ARBA" id="ARBA00009437"/>
    </source>
</evidence>
<accession>A0ABW8RS91</accession>
<keyword evidence="3" id="KW-0238">DNA-binding</keyword>
<dbReference type="Proteomes" id="UP001623041">
    <property type="component" value="Unassembled WGS sequence"/>
</dbReference>
<organism evidence="6 7">
    <name type="scientific">Bacillus salipaludis</name>
    <dbReference type="NCBI Taxonomy" id="2547811"/>
    <lineage>
        <taxon>Bacteria</taxon>
        <taxon>Bacillati</taxon>
        <taxon>Bacillota</taxon>
        <taxon>Bacilli</taxon>
        <taxon>Bacillales</taxon>
        <taxon>Bacillaceae</taxon>
        <taxon>Bacillus</taxon>
    </lineage>
</organism>
<dbReference type="PRINTS" id="PR00039">
    <property type="entry name" value="HTHLYSR"/>
</dbReference>
<dbReference type="CDD" id="cd05466">
    <property type="entry name" value="PBP2_LTTR_substrate"/>
    <property type="match status" value="1"/>
</dbReference>
<dbReference type="Gene3D" id="3.40.190.290">
    <property type="match status" value="1"/>
</dbReference>
<dbReference type="SUPFAM" id="SSF53850">
    <property type="entry name" value="Periplasmic binding protein-like II"/>
    <property type="match status" value="1"/>
</dbReference>
<dbReference type="InterPro" id="IPR036390">
    <property type="entry name" value="WH_DNA-bd_sf"/>
</dbReference>
<gene>
    <name evidence="6" type="ORF">ACJEBI_28695</name>
</gene>
<keyword evidence="7" id="KW-1185">Reference proteome</keyword>
<keyword evidence="4" id="KW-0804">Transcription</keyword>
<dbReference type="Pfam" id="PF00126">
    <property type="entry name" value="HTH_1"/>
    <property type="match status" value="1"/>
</dbReference>
<dbReference type="Gene3D" id="1.10.10.10">
    <property type="entry name" value="Winged helix-like DNA-binding domain superfamily/Winged helix DNA-binding domain"/>
    <property type="match status" value="1"/>
</dbReference>
<dbReference type="RefSeq" id="WP_406583803.1">
    <property type="nucleotide sequence ID" value="NZ_JBJHQH010000046.1"/>
</dbReference>
<evidence type="ECO:0000256" key="2">
    <source>
        <dbReference type="ARBA" id="ARBA00023015"/>
    </source>
</evidence>
<dbReference type="Pfam" id="PF03466">
    <property type="entry name" value="LysR_substrate"/>
    <property type="match status" value="1"/>
</dbReference>
<evidence type="ECO:0000256" key="3">
    <source>
        <dbReference type="ARBA" id="ARBA00023125"/>
    </source>
</evidence>
<dbReference type="InterPro" id="IPR000847">
    <property type="entry name" value="LysR_HTH_N"/>
</dbReference>
<dbReference type="SUPFAM" id="SSF46785">
    <property type="entry name" value="Winged helix' DNA-binding domain"/>
    <property type="match status" value="1"/>
</dbReference>
<keyword evidence="2" id="KW-0805">Transcription regulation</keyword>
<evidence type="ECO:0000256" key="4">
    <source>
        <dbReference type="ARBA" id="ARBA00023163"/>
    </source>
</evidence>
<evidence type="ECO:0000259" key="5">
    <source>
        <dbReference type="PROSITE" id="PS50931"/>
    </source>
</evidence>
<reference evidence="6 7" key="1">
    <citation type="submission" date="2024-11" db="EMBL/GenBank/DDBJ databases">
        <authorList>
            <person name="Lucas J.A."/>
        </authorList>
    </citation>
    <scope>NUCLEOTIDE SEQUENCE [LARGE SCALE GENOMIC DNA]</scope>
    <source>
        <strain evidence="6 7">Z 5.4</strain>
    </source>
</reference>
<evidence type="ECO:0000313" key="7">
    <source>
        <dbReference type="Proteomes" id="UP001623041"/>
    </source>
</evidence>
<dbReference type="InterPro" id="IPR005119">
    <property type="entry name" value="LysR_subst-bd"/>
</dbReference>
<dbReference type="InterPro" id="IPR036388">
    <property type="entry name" value="WH-like_DNA-bd_sf"/>
</dbReference>
<name>A0ABW8RS91_9BACI</name>
<dbReference type="PANTHER" id="PTHR30126:SF100">
    <property type="entry name" value="LYSR-FAMILY TRANSCRIPTIONAL REGULATOR"/>
    <property type="match status" value="1"/>
</dbReference>
<comment type="caution">
    <text evidence="6">The sequence shown here is derived from an EMBL/GenBank/DDBJ whole genome shotgun (WGS) entry which is preliminary data.</text>
</comment>
<proteinExistence type="inferred from homology"/>